<evidence type="ECO:0000313" key="4">
    <source>
        <dbReference type="EMBL" id="KAA1109463.1"/>
    </source>
</evidence>
<accession>A0A5B0Q8Z2</accession>
<protein>
    <submittedName>
        <fullName evidence="4">Uncharacterized protein</fullName>
    </submittedName>
</protein>
<dbReference type="Proteomes" id="UP000324748">
    <property type="component" value="Unassembled WGS sequence"/>
</dbReference>
<comment type="caution">
    <text evidence="4">The sequence shown here is derived from an EMBL/GenBank/DDBJ whole genome shotgun (WGS) entry which is preliminary data.</text>
</comment>
<evidence type="ECO:0000256" key="1">
    <source>
        <dbReference type="SAM" id="MobiDB-lite"/>
    </source>
</evidence>
<feature type="region of interest" description="Disordered" evidence="1">
    <location>
        <begin position="67"/>
        <end position="122"/>
    </location>
</feature>
<evidence type="ECO:0000313" key="6">
    <source>
        <dbReference type="Proteomes" id="UP000325313"/>
    </source>
</evidence>
<sequence length="122" mass="13635">MLHLIRTLFSLNLVLAFTVAAYPSQSALLQNVPHGLGKRFQTVHAEASAPRPWVKTARDFIQEAPQDMTAERAEKRSSQPIPRSFSRIRRRPGAGIATSRQTTGISNPRPWVQKDEAISSMK</sequence>
<dbReference type="AlphaFoldDB" id="A0A5B0Q8Z2"/>
<feature type="compositionally biased region" description="Basic and acidic residues" evidence="1">
    <location>
        <begin position="112"/>
        <end position="122"/>
    </location>
</feature>
<evidence type="ECO:0000313" key="5">
    <source>
        <dbReference type="Proteomes" id="UP000324748"/>
    </source>
</evidence>
<gene>
    <name evidence="3" type="ORF">PGT21_034517</name>
    <name evidence="4" type="ORF">PGTUg99_034009</name>
</gene>
<name>A0A5B0Q8Z2_PUCGR</name>
<dbReference type="Proteomes" id="UP000325313">
    <property type="component" value="Unassembled WGS sequence"/>
</dbReference>
<keyword evidence="2" id="KW-0732">Signal</keyword>
<evidence type="ECO:0000313" key="3">
    <source>
        <dbReference type="EMBL" id="KAA1106407.1"/>
    </source>
</evidence>
<keyword evidence="5" id="KW-1185">Reference proteome</keyword>
<dbReference type="EMBL" id="VSWC01000040">
    <property type="protein sequence ID" value="KAA1106407.1"/>
    <property type="molecule type" value="Genomic_DNA"/>
</dbReference>
<feature type="chain" id="PRO_5036137940" evidence="2">
    <location>
        <begin position="17"/>
        <end position="122"/>
    </location>
</feature>
<reference evidence="5 6" key="1">
    <citation type="submission" date="2019-05" db="EMBL/GenBank/DDBJ databases">
        <title>Emergence of the Ug99 lineage of the wheat stem rust pathogen through somatic hybridization.</title>
        <authorList>
            <person name="Li F."/>
            <person name="Upadhyaya N.M."/>
            <person name="Sperschneider J."/>
            <person name="Matny O."/>
            <person name="Nguyen-Phuc H."/>
            <person name="Mago R."/>
            <person name="Raley C."/>
            <person name="Miller M.E."/>
            <person name="Silverstein K.A.T."/>
            <person name="Henningsen E."/>
            <person name="Hirsch C.D."/>
            <person name="Visser B."/>
            <person name="Pretorius Z.A."/>
            <person name="Steffenson B.J."/>
            <person name="Schwessinger B."/>
            <person name="Dodds P.N."/>
            <person name="Figueroa M."/>
        </authorList>
    </citation>
    <scope>NUCLEOTIDE SEQUENCE [LARGE SCALE GENOMIC DNA]</scope>
    <source>
        <strain evidence="3">21-0</strain>
        <strain evidence="4 6">Ug99</strain>
    </source>
</reference>
<proteinExistence type="predicted"/>
<dbReference type="OrthoDB" id="2509735at2759"/>
<evidence type="ECO:0000256" key="2">
    <source>
        <dbReference type="SAM" id="SignalP"/>
    </source>
</evidence>
<dbReference type="EMBL" id="VDEP01000305">
    <property type="protein sequence ID" value="KAA1109463.1"/>
    <property type="molecule type" value="Genomic_DNA"/>
</dbReference>
<organism evidence="4 6">
    <name type="scientific">Puccinia graminis f. sp. tritici</name>
    <dbReference type="NCBI Taxonomy" id="56615"/>
    <lineage>
        <taxon>Eukaryota</taxon>
        <taxon>Fungi</taxon>
        <taxon>Dikarya</taxon>
        <taxon>Basidiomycota</taxon>
        <taxon>Pucciniomycotina</taxon>
        <taxon>Pucciniomycetes</taxon>
        <taxon>Pucciniales</taxon>
        <taxon>Pucciniaceae</taxon>
        <taxon>Puccinia</taxon>
    </lineage>
</organism>
<feature type="signal peptide" evidence="2">
    <location>
        <begin position="1"/>
        <end position="16"/>
    </location>
</feature>